<sequence length="159" mass="17887">MTNETRTSKPGRRLRWLLMASLALNLAVVGVVAGAAWRFNDHKRGAGMPPPVGAMLFRDLDAETRRSLRSTAEGEHGSYKGRRRAEGDKVVELLRASPFDAMALGGMLEGQATRRHEFQRSVQAAWLDQIVAMTAGERAAYADQLEQRIQHPKRRNWRH</sequence>
<reference evidence="2 3" key="2">
    <citation type="journal article" date="2017" name="Genome Biol. Evol.">
        <title>Trajectories and Drivers of Genome Evolution in Surface-Associated Marine Phaeobacter.</title>
        <authorList>
            <person name="Freese H.M."/>
            <person name="Sikorski J."/>
            <person name="Bunk B."/>
            <person name="Scheuner C."/>
            <person name="Meier-Kolthoff J.P."/>
            <person name="Sproer C."/>
            <person name="Gram L."/>
            <person name="Overmann J."/>
        </authorList>
    </citation>
    <scope>NUCLEOTIDE SEQUENCE [LARGE SCALE GENOMIC DNA]</scope>
    <source>
        <strain evidence="2 3">P88</strain>
    </source>
</reference>
<keyword evidence="1" id="KW-0472">Membrane</keyword>
<evidence type="ECO:0000313" key="3">
    <source>
        <dbReference type="Proteomes" id="UP000236447"/>
    </source>
</evidence>
<accession>A0A2I7K6U5</accession>
<dbReference type="Pfam" id="PF13801">
    <property type="entry name" value="Metal_resist"/>
    <property type="match status" value="1"/>
</dbReference>
<name>A0A2I7K6U5_9RHOB</name>
<evidence type="ECO:0000256" key="1">
    <source>
        <dbReference type="SAM" id="Phobius"/>
    </source>
</evidence>
<dbReference type="InterPro" id="IPR025961">
    <property type="entry name" value="Metal_resist"/>
</dbReference>
<proteinExistence type="predicted"/>
<keyword evidence="1" id="KW-1133">Transmembrane helix</keyword>
<dbReference type="EMBL" id="CP010725">
    <property type="protein sequence ID" value="AUQ98292.1"/>
    <property type="molecule type" value="Genomic_DNA"/>
</dbReference>
<dbReference type="OMA" id="APRWIKV"/>
<keyword evidence="1" id="KW-0812">Transmembrane</keyword>
<protein>
    <submittedName>
        <fullName evidence="2">Putative integral membrane protein</fullName>
    </submittedName>
</protein>
<reference evidence="2 3" key="1">
    <citation type="journal article" date="2017" name="Front. Microbiol.">
        <title>Phaeobacter piscinae sp. nov., a species of the Roseobacter group and potential aquaculture probiont.</title>
        <authorList>
            <person name="Sonnenschein E.C."/>
            <person name="Phippen C.B.W."/>
            <person name="Nielsen K.F."/>
            <person name="Mateiu R.V."/>
            <person name="Melchiorsen J."/>
            <person name="Gram L."/>
            <person name="Overmann J."/>
            <person name="Freese H.M."/>
        </authorList>
    </citation>
    <scope>NUCLEOTIDE SEQUENCE [LARGE SCALE GENOMIC DNA]</scope>
    <source>
        <strain evidence="2 3">P88</strain>
    </source>
</reference>
<evidence type="ECO:0000313" key="2">
    <source>
        <dbReference type="EMBL" id="AUQ98292.1"/>
    </source>
</evidence>
<feature type="transmembrane region" description="Helical" evidence="1">
    <location>
        <begin position="16"/>
        <end position="37"/>
    </location>
</feature>
<dbReference type="AlphaFoldDB" id="A0A2I7K6U5"/>
<organism evidence="2 3">
    <name type="scientific">Phaeobacter inhibens</name>
    <dbReference type="NCBI Taxonomy" id="221822"/>
    <lineage>
        <taxon>Bacteria</taxon>
        <taxon>Pseudomonadati</taxon>
        <taxon>Pseudomonadota</taxon>
        <taxon>Alphaproteobacteria</taxon>
        <taxon>Rhodobacterales</taxon>
        <taxon>Roseobacteraceae</taxon>
        <taxon>Phaeobacter</taxon>
    </lineage>
</organism>
<gene>
    <name evidence="2" type="ORF">PhaeoP88_00900</name>
</gene>
<dbReference type="Proteomes" id="UP000236447">
    <property type="component" value="Chromosome"/>
</dbReference>
<dbReference type="RefSeq" id="WP_014879448.1">
    <property type="nucleotide sequence ID" value="NZ_CP010595.1"/>
</dbReference>